<keyword evidence="2" id="KW-1185">Reference proteome</keyword>
<protein>
    <submittedName>
        <fullName evidence="1">Uncharacterized protein</fullName>
    </submittedName>
</protein>
<sequence length="299" mass="35227">MSTRRNARNVVETYFDGQHLSLYDLKEEEIDHRYLFKNNIPAYPESVEFDVKKVSHVTGRCGLEGIFTDLGFRQPSNTSHFLWWELSITTDDICSAEQRFLTSLSPCTHICDQLPFLEYFTSKAFQKESPYGNFRFTFSIRELLYHYGDQFCHDQSPVLRVYETVLYKQEILYTIVVHPRNIHCYDDYPRLPKNGDGVCGYAKGSIWWRCQSPSETYRHRFNVNWNNQYYVWDHVCLALHMEPGWVLHVDQDRLFKRLNVCEVSQRHLLKPPETPLSLNEADNIFTNLKAGVGYPGVRD</sequence>
<proteinExistence type="predicted"/>
<gene>
    <name evidence="1" type="ORF">IRJ41_014024</name>
</gene>
<dbReference type="AlphaFoldDB" id="A0A9W7WRG9"/>
<name>A0A9W7WRG9_TRIRA</name>
<dbReference type="Proteomes" id="UP001059041">
    <property type="component" value="Linkage Group LG8"/>
</dbReference>
<evidence type="ECO:0000313" key="2">
    <source>
        <dbReference type="Proteomes" id="UP001059041"/>
    </source>
</evidence>
<comment type="caution">
    <text evidence="1">The sequence shown here is derived from an EMBL/GenBank/DDBJ whole genome shotgun (WGS) entry which is preliminary data.</text>
</comment>
<reference evidence="1" key="1">
    <citation type="submission" date="2021-02" db="EMBL/GenBank/DDBJ databases">
        <title>Comparative genomics reveals that relaxation of natural selection precedes convergent phenotypic evolution of cavefish.</title>
        <authorList>
            <person name="Peng Z."/>
        </authorList>
    </citation>
    <scope>NUCLEOTIDE SEQUENCE</scope>
    <source>
        <tissue evidence="1">Muscle</tissue>
    </source>
</reference>
<accession>A0A9W7WRG9</accession>
<evidence type="ECO:0000313" key="1">
    <source>
        <dbReference type="EMBL" id="KAI7806911.1"/>
    </source>
</evidence>
<dbReference type="EMBL" id="JAFHDT010000008">
    <property type="protein sequence ID" value="KAI7806911.1"/>
    <property type="molecule type" value="Genomic_DNA"/>
</dbReference>
<organism evidence="1 2">
    <name type="scientific">Triplophysa rosa</name>
    <name type="common">Cave loach</name>
    <dbReference type="NCBI Taxonomy" id="992332"/>
    <lineage>
        <taxon>Eukaryota</taxon>
        <taxon>Metazoa</taxon>
        <taxon>Chordata</taxon>
        <taxon>Craniata</taxon>
        <taxon>Vertebrata</taxon>
        <taxon>Euteleostomi</taxon>
        <taxon>Actinopterygii</taxon>
        <taxon>Neopterygii</taxon>
        <taxon>Teleostei</taxon>
        <taxon>Ostariophysi</taxon>
        <taxon>Cypriniformes</taxon>
        <taxon>Nemacheilidae</taxon>
        <taxon>Triplophysa</taxon>
    </lineage>
</organism>